<keyword evidence="2" id="KW-0378">Hydrolase</keyword>
<dbReference type="Gene3D" id="3.40.630.10">
    <property type="entry name" value="Zn peptidases"/>
    <property type="match status" value="1"/>
</dbReference>
<dbReference type="GO" id="GO:0004177">
    <property type="term" value="F:aminopeptidase activity"/>
    <property type="evidence" value="ECO:0007669"/>
    <property type="project" value="UniProtKB-KW"/>
</dbReference>
<dbReference type="Proteomes" id="UP000035579">
    <property type="component" value="Chromosome"/>
</dbReference>
<dbReference type="EMBL" id="CP011509">
    <property type="protein sequence ID" value="AKJ02450.1"/>
    <property type="molecule type" value="Genomic_DNA"/>
</dbReference>
<reference evidence="2 4" key="1">
    <citation type="submission" date="2015-05" db="EMBL/GenBank/DDBJ databases">
        <title>Genome assembly of Archangium gephyra DSM 2261.</title>
        <authorList>
            <person name="Sharma G."/>
            <person name="Subramanian S."/>
        </authorList>
    </citation>
    <scope>NUCLEOTIDE SEQUENCE [LARGE SCALE GENOMIC DNA]</scope>
    <source>
        <strain evidence="2 4">DSM 2261</strain>
    </source>
</reference>
<keyword evidence="2" id="KW-0645">Protease</keyword>
<dbReference type="Proteomes" id="UP000256345">
    <property type="component" value="Unassembled WGS sequence"/>
</dbReference>
<dbReference type="PANTHER" id="PTHR12147:SF26">
    <property type="entry name" value="PEPTIDASE M28 DOMAIN-CONTAINING PROTEIN"/>
    <property type="match status" value="1"/>
</dbReference>
<dbReference type="SUPFAM" id="SSF53187">
    <property type="entry name" value="Zn-dependent exopeptidases"/>
    <property type="match status" value="1"/>
</dbReference>
<dbReference type="InterPro" id="IPR007484">
    <property type="entry name" value="Peptidase_M28"/>
</dbReference>
<proteinExistence type="predicted"/>
<accession>A0AAC8Q7N2</accession>
<evidence type="ECO:0000259" key="1">
    <source>
        <dbReference type="Pfam" id="PF04389"/>
    </source>
</evidence>
<dbReference type="KEGG" id="age:AA314_04076"/>
<dbReference type="RefSeq" id="WP_053066564.1">
    <property type="nucleotide sequence ID" value="NZ_CP011509.1"/>
</dbReference>
<dbReference type="PANTHER" id="PTHR12147">
    <property type="entry name" value="METALLOPEPTIDASE M28 FAMILY MEMBER"/>
    <property type="match status" value="1"/>
</dbReference>
<keyword evidence="5" id="KW-1185">Reference proteome</keyword>
<dbReference type="EMBL" id="QUMU01000008">
    <property type="protein sequence ID" value="REG28626.1"/>
    <property type="molecule type" value="Genomic_DNA"/>
</dbReference>
<gene>
    <name evidence="2" type="ORF">AA314_04076</name>
    <name evidence="3" type="ORF">ATI61_108159</name>
</gene>
<sequence>MRKTLAAAGLLLASACAPTSRFSEEQLARLSTLAGQVETERLMGHVRALTRSHQEDTPLSCTQVQREQYAPACFMTRDRARDLMKSQLEAVGLQVRTQEGQHGALGFTNLIADLPGTTWPEELVLVGAHFDAHFMGADDNSTGVAGVLELARVLSQYRFERTLRFVGFDLEEPGMLGSGHYVDMLGQEKLAGVIIFDCIGYYDTRPGSQKSLPGLPAPDTGDFLAIMGNDHSLGLATELHQLNDALGLMKLVSIIAPGDGTSTVSVSESLMRSDHAAFWYAGHKALFLTDTADFRNPHYHEATDVIDTLAPESFRRAVQISAVGLAAWAGGPQ</sequence>
<reference evidence="3 5" key="2">
    <citation type="submission" date="2018-08" db="EMBL/GenBank/DDBJ databases">
        <title>Genomic Encyclopedia of Archaeal and Bacterial Type Strains, Phase II (KMG-II): from individual species to whole genera.</title>
        <authorList>
            <person name="Goeker M."/>
        </authorList>
    </citation>
    <scope>NUCLEOTIDE SEQUENCE [LARGE SCALE GENOMIC DNA]</scope>
    <source>
        <strain evidence="3 5">DSM 2261</strain>
    </source>
</reference>
<dbReference type="InterPro" id="IPR045175">
    <property type="entry name" value="M28_fam"/>
</dbReference>
<evidence type="ECO:0000313" key="3">
    <source>
        <dbReference type="EMBL" id="REG28626.1"/>
    </source>
</evidence>
<evidence type="ECO:0000313" key="2">
    <source>
        <dbReference type="EMBL" id="AKJ02450.1"/>
    </source>
</evidence>
<dbReference type="GO" id="GO:0006508">
    <property type="term" value="P:proteolysis"/>
    <property type="evidence" value="ECO:0007669"/>
    <property type="project" value="InterPro"/>
</dbReference>
<dbReference type="AlphaFoldDB" id="A0AAC8Q7N2"/>
<feature type="domain" description="Peptidase M28" evidence="1">
    <location>
        <begin position="109"/>
        <end position="320"/>
    </location>
</feature>
<dbReference type="GO" id="GO:0008235">
    <property type="term" value="F:metalloexopeptidase activity"/>
    <property type="evidence" value="ECO:0007669"/>
    <property type="project" value="InterPro"/>
</dbReference>
<organism evidence="2 4">
    <name type="scientific">Archangium gephyra</name>
    <dbReference type="NCBI Taxonomy" id="48"/>
    <lineage>
        <taxon>Bacteria</taxon>
        <taxon>Pseudomonadati</taxon>
        <taxon>Myxococcota</taxon>
        <taxon>Myxococcia</taxon>
        <taxon>Myxococcales</taxon>
        <taxon>Cystobacterineae</taxon>
        <taxon>Archangiaceae</taxon>
        <taxon>Archangium</taxon>
    </lineage>
</organism>
<evidence type="ECO:0000313" key="5">
    <source>
        <dbReference type="Proteomes" id="UP000256345"/>
    </source>
</evidence>
<evidence type="ECO:0000313" key="4">
    <source>
        <dbReference type="Proteomes" id="UP000035579"/>
    </source>
</evidence>
<protein>
    <submittedName>
        <fullName evidence="2">Aminopeptidase</fullName>
    </submittedName>
    <submittedName>
        <fullName evidence="3">Peptidase M28-like protein</fullName>
    </submittedName>
</protein>
<dbReference type="PROSITE" id="PS51257">
    <property type="entry name" value="PROKAR_LIPOPROTEIN"/>
    <property type="match status" value="1"/>
</dbReference>
<dbReference type="Pfam" id="PF04389">
    <property type="entry name" value="Peptidase_M28"/>
    <property type="match status" value="1"/>
</dbReference>
<name>A0AAC8Q7N2_9BACT</name>
<keyword evidence="2" id="KW-0031">Aminopeptidase</keyword>